<evidence type="ECO:0000313" key="1">
    <source>
        <dbReference type="EMBL" id="MPN23712.1"/>
    </source>
</evidence>
<reference evidence="1" key="1">
    <citation type="submission" date="2019-08" db="EMBL/GenBank/DDBJ databases">
        <authorList>
            <person name="Kucharzyk K."/>
            <person name="Murdoch R.W."/>
            <person name="Higgins S."/>
            <person name="Loffler F."/>
        </authorList>
    </citation>
    <scope>NUCLEOTIDE SEQUENCE</scope>
</reference>
<accession>A0A645GCK2</accession>
<dbReference type="AlphaFoldDB" id="A0A645GCK2"/>
<gene>
    <name evidence="1" type="ORF">SDC9_171105</name>
</gene>
<organism evidence="1">
    <name type="scientific">bioreactor metagenome</name>
    <dbReference type="NCBI Taxonomy" id="1076179"/>
    <lineage>
        <taxon>unclassified sequences</taxon>
        <taxon>metagenomes</taxon>
        <taxon>ecological metagenomes</taxon>
    </lineage>
</organism>
<sequence>MKKIATVSANAGKIGTLKDRFLTAGTYYISVAAPDWKKGQSSDYSVTVTGIAFNRGNNADDTPATATDLDLSTGVFSDWVGFGDAIDYRKFTLTEVQNLYFVLTGAPGMAKMTLSRLNDSGKLKTVQKATLASNSLAQWNALELGPGDYYLAIESADKGKGKKNTDSSLGIAGYQPPVPKLAALDFDSGAAGIDLGNWQQLPELSHAATALDTTSASDDSILRQWGKLIG</sequence>
<name>A0A645GCK2_9ZZZZ</name>
<protein>
    <submittedName>
        <fullName evidence="1">Uncharacterized protein</fullName>
    </submittedName>
</protein>
<dbReference type="SUPFAM" id="SSF89260">
    <property type="entry name" value="Collagen-binding domain"/>
    <property type="match status" value="1"/>
</dbReference>
<comment type="caution">
    <text evidence="1">The sequence shown here is derived from an EMBL/GenBank/DDBJ whole genome shotgun (WGS) entry which is preliminary data.</text>
</comment>
<proteinExistence type="predicted"/>
<dbReference type="Gene3D" id="2.60.120.380">
    <property type="match status" value="1"/>
</dbReference>
<dbReference type="EMBL" id="VSSQ01072302">
    <property type="protein sequence ID" value="MPN23712.1"/>
    <property type="molecule type" value="Genomic_DNA"/>
</dbReference>